<dbReference type="OrthoDB" id="4725912at2759"/>
<keyword evidence="2" id="KW-1185">Reference proteome</keyword>
<protein>
    <submittedName>
        <fullName evidence="1">Uncharacterized protein</fullName>
    </submittedName>
</protein>
<reference evidence="1 2" key="1">
    <citation type="journal article" date="2018" name="Sci. Rep.">
        <title>Comparative genomics provides insights into the lifestyle and reveals functional heterogeneity of dark septate endophytic fungi.</title>
        <authorList>
            <person name="Knapp D.G."/>
            <person name="Nemeth J.B."/>
            <person name="Barry K."/>
            <person name="Hainaut M."/>
            <person name="Henrissat B."/>
            <person name="Johnson J."/>
            <person name="Kuo A."/>
            <person name="Lim J.H.P."/>
            <person name="Lipzen A."/>
            <person name="Nolan M."/>
            <person name="Ohm R.A."/>
            <person name="Tamas L."/>
            <person name="Grigoriev I.V."/>
            <person name="Spatafora J.W."/>
            <person name="Nagy L.G."/>
            <person name="Kovacs G.M."/>
        </authorList>
    </citation>
    <scope>NUCLEOTIDE SEQUENCE [LARGE SCALE GENOMIC DNA]</scope>
    <source>
        <strain evidence="1 2">DSE2036</strain>
    </source>
</reference>
<name>A0A2V1DQX9_9PLEO</name>
<dbReference type="EMBL" id="KZ805371">
    <property type="protein sequence ID" value="PVI00577.1"/>
    <property type="molecule type" value="Genomic_DNA"/>
</dbReference>
<accession>A0A2V1DQX9</accession>
<organism evidence="1 2">
    <name type="scientific">Periconia macrospinosa</name>
    <dbReference type="NCBI Taxonomy" id="97972"/>
    <lineage>
        <taxon>Eukaryota</taxon>
        <taxon>Fungi</taxon>
        <taxon>Dikarya</taxon>
        <taxon>Ascomycota</taxon>
        <taxon>Pezizomycotina</taxon>
        <taxon>Dothideomycetes</taxon>
        <taxon>Pleosporomycetidae</taxon>
        <taxon>Pleosporales</taxon>
        <taxon>Massarineae</taxon>
        <taxon>Periconiaceae</taxon>
        <taxon>Periconia</taxon>
    </lineage>
</organism>
<evidence type="ECO:0000313" key="2">
    <source>
        <dbReference type="Proteomes" id="UP000244855"/>
    </source>
</evidence>
<gene>
    <name evidence="1" type="ORF">DM02DRAFT_614238</name>
</gene>
<dbReference type="Proteomes" id="UP000244855">
    <property type="component" value="Unassembled WGS sequence"/>
</dbReference>
<evidence type="ECO:0000313" key="1">
    <source>
        <dbReference type="EMBL" id="PVI00577.1"/>
    </source>
</evidence>
<dbReference type="AlphaFoldDB" id="A0A2V1DQX9"/>
<proteinExistence type="predicted"/>
<sequence length="230" mass="25476">MSTESSAPNRPVKDYETPTGAAFQVDFTWSRFRNIVKERKGDSLTPVYIQHFRPLKPQLQIDDAATKTRISTGTINGVSIAAECTIHGQTIGIKPLSKWKTAYNYFSPALSSAELVAVSWITTWSLKTWDFVCVESSTQSPIAKFSVNLWALKEVGNFYFAKSAAELPKELRDEVITVGLTILYVMATRMNNPLNLLGSTFAKAGKVEDGRAGGVELQERPQDGTKHKQV</sequence>